<dbReference type="FunCoup" id="A0A152A0W4">
    <property type="interactions" value="49"/>
</dbReference>
<dbReference type="AlphaFoldDB" id="A0A152A0W4"/>
<dbReference type="InterPro" id="IPR050931">
    <property type="entry name" value="Mito_Protein_Transport_Metaxin"/>
</dbReference>
<dbReference type="SFLD" id="SFLDS00019">
    <property type="entry name" value="Glutathione_Transferase_(cytos"/>
    <property type="match status" value="1"/>
</dbReference>
<dbReference type="InParanoid" id="A0A152A0W4"/>
<evidence type="ECO:0000259" key="3">
    <source>
        <dbReference type="Pfam" id="PF17172"/>
    </source>
</evidence>
<dbReference type="InterPro" id="IPR033468">
    <property type="entry name" value="Metaxin_GST"/>
</dbReference>
<evidence type="ECO:0000313" key="5">
    <source>
        <dbReference type="Proteomes" id="UP000076078"/>
    </source>
</evidence>
<keyword evidence="4" id="KW-0808">Transferase</keyword>
<comment type="caution">
    <text evidence="4">The sequence shown here is derived from an EMBL/GenBank/DDBJ whole genome shotgun (WGS) entry which is preliminary data.</text>
</comment>
<dbReference type="PANTHER" id="PTHR12289:SF41">
    <property type="entry name" value="FAILED AXON CONNECTIONS-RELATED"/>
    <property type="match status" value="1"/>
</dbReference>
<dbReference type="SUPFAM" id="SSF47616">
    <property type="entry name" value="GST C-terminal domain-like"/>
    <property type="match status" value="1"/>
</dbReference>
<dbReference type="Proteomes" id="UP000076078">
    <property type="component" value="Unassembled WGS sequence"/>
</dbReference>
<dbReference type="InterPro" id="IPR026928">
    <property type="entry name" value="FAX/IsoI-like"/>
</dbReference>
<dbReference type="InterPro" id="IPR036249">
    <property type="entry name" value="Thioredoxin-like_sf"/>
</dbReference>
<dbReference type="Gene3D" id="3.40.30.10">
    <property type="entry name" value="Glutaredoxin"/>
    <property type="match status" value="1"/>
</dbReference>
<protein>
    <submittedName>
        <fullName evidence="4">Glutathione S-transferase domain-containing protein</fullName>
    </submittedName>
</protein>
<feature type="domain" description="Metaxin glutathione S-transferase" evidence="2">
    <location>
        <begin position="208"/>
        <end position="269"/>
    </location>
</feature>
<dbReference type="PANTHER" id="PTHR12289">
    <property type="entry name" value="METAXIN RELATED"/>
    <property type="match status" value="1"/>
</dbReference>
<dbReference type="Pfam" id="PF17171">
    <property type="entry name" value="GST_C_6"/>
    <property type="match status" value="1"/>
</dbReference>
<proteinExistence type="inferred from homology"/>
<sequence length="293" mass="34074">MNTIINYFTENRLSSTILVSVVTLVALKKIFGKKEDITKEFQKDIVYVYEFGATTSQGVPSNSPFCAKVLLFLEFANIPYKRVPSRPTGPRSKLPFIYYNGQFVYDSQFILEFLMKEFNVTQLVPQDDALATRDLVIRKFFDDTMTPVTMYPRWYDEKYSPTFINGVIVVPPYLAFIRNYVVKNIRKQLYASGIGRYPAEEVYKMGRDYIDAISNLLGAQQFFLGDTLSLCDLTAFCLLIQFRYSPLAKNPLSDYLATKQNICEYIDRVKHTLCTEEKWNLLLDSRNNLYYRK</sequence>
<dbReference type="InterPro" id="IPR012336">
    <property type="entry name" value="Thioredoxin-like_fold"/>
</dbReference>
<accession>A0A152A0W4</accession>
<dbReference type="OMA" id="HLYTIAY"/>
<gene>
    <name evidence="4" type="ORF">DLAC_03794</name>
</gene>
<dbReference type="SFLD" id="SFLDG01180">
    <property type="entry name" value="SUF1"/>
    <property type="match status" value="1"/>
</dbReference>
<keyword evidence="5" id="KW-1185">Reference proteome</keyword>
<reference evidence="4 5" key="1">
    <citation type="submission" date="2015-12" db="EMBL/GenBank/DDBJ databases">
        <title>Dictyostelia acquired genes for synthesis and detection of signals that induce cell-type specialization by lateral gene transfer from prokaryotes.</title>
        <authorList>
            <person name="Gloeckner G."/>
            <person name="Schaap P."/>
        </authorList>
    </citation>
    <scope>NUCLEOTIDE SEQUENCE [LARGE SCALE GENOMIC DNA]</scope>
    <source>
        <strain evidence="4 5">TK</strain>
    </source>
</reference>
<dbReference type="CDD" id="cd03193">
    <property type="entry name" value="GST_C_Metaxin"/>
    <property type="match status" value="1"/>
</dbReference>
<dbReference type="OrthoDB" id="5809458at2759"/>
<comment type="similarity">
    <text evidence="1">Belongs to the FAX family.</text>
</comment>
<dbReference type="Gene3D" id="1.20.1050.10">
    <property type="match status" value="1"/>
</dbReference>
<dbReference type="Pfam" id="PF17172">
    <property type="entry name" value="GST_N_4"/>
    <property type="match status" value="1"/>
</dbReference>
<evidence type="ECO:0000313" key="4">
    <source>
        <dbReference type="EMBL" id="KYQ99843.1"/>
    </source>
</evidence>
<organism evidence="4 5">
    <name type="scientific">Tieghemostelium lacteum</name>
    <name type="common">Slime mold</name>
    <name type="synonym">Dictyostelium lacteum</name>
    <dbReference type="NCBI Taxonomy" id="361077"/>
    <lineage>
        <taxon>Eukaryota</taxon>
        <taxon>Amoebozoa</taxon>
        <taxon>Evosea</taxon>
        <taxon>Eumycetozoa</taxon>
        <taxon>Dictyostelia</taxon>
        <taxon>Dictyosteliales</taxon>
        <taxon>Raperosteliaceae</taxon>
        <taxon>Tieghemostelium</taxon>
    </lineage>
</organism>
<dbReference type="SUPFAM" id="SSF52833">
    <property type="entry name" value="Thioredoxin-like"/>
    <property type="match status" value="1"/>
</dbReference>
<evidence type="ECO:0000259" key="2">
    <source>
        <dbReference type="Pfam" id="PF17171"/>
    </source>
</evidence>
<name>A0A152A0W4_TIELA</name>
<evidence type="ECO:0000256" key="1">
    <source>
        <dbReference type="ARBA" id="ARBA00006475"/>
    </source>
</evidence>
<dbReference type="GO" id="GO:0016740">
    <property type="term" value="F:transferase activity"/>
    <property type="evidence" value="ECO:0007669"/>
    <property type="project" value="UniProtKB-KW"/>
</dbReference>
<dbReference type="InterPro" id="IPR040079">
    <property type="entry name" value="Glutathione_S-Trfase"/>
</dbReference>
<dbReference type="GO" id="GO:0005737">
    <property type="term" value="C:cytoplasm"/>
    <property type="evidence" value="ECO:0007669"/>
    <property type="project" value="TreeGrafter"/>
</dbReference>
<dbReference type="SFLD" id="SFLDG01200">
    <property type="entry name" value="SUF1.1"/>
    <property type="match status" value="1"/>
</dbReference>
<dbReference type="EMBL" id="LODT01000020">
    <property type="protein sequence ID" value="KYQ99843.1"/>
    <property type="molecule type" value="Genomic_DNA"/>
</dbReference>
<feature type="domain" description="Thioredoxin-like fold" evidence="3">
    <location>
        <begin position="64"/>
        <end position="157"/>
    </location>
</feature>
<dbReference type="InterPro" id="IPR036282">
    <property type="entry name" value="Glutathione-S-Trfase_C_sf"/>
</dbReference>